<accession>A0A964XS41</accession>
<sequence>MAKDPTGIKGAAQVANSPQSRDTRDAADILAQMRVRMEQSLNAYSETRDSELDDLRFMAGSPDNRWQWPQEVLATRGAVQGQTINARPCLTINKLPQHVRQVTNDQRQNRPAGKVIPVDDKADVEVAEIFDGMVRHIEYISDADVAYDTACDNQVTFGEGYVRILTEYCDDDTFDQDIRICRVRNAFSVYMDPHIQDPCGADAEWCFITEDMPKDEFERQFPNAEPISSISTRGVGDETLSQWIREDTVRVAEYFYAVYDSVKLHLYPGNVTAYAGSPEAKQMEMMGLKPVRTRDVEIRSIKWMKTNGYEILEEADWPGKSIPVVRVVGNEFEVDGRLFISGLVRNAKDAQRMYNYWVSQEAEMLALAPKAPFIGYGGQFEGYEHQWKTANTTNWPYLEVNPDVTDGQGSILPLPQRAAPP</sequence>
<feature type="non-terminal residue" evidence="2">
    <location>
        <position position="421"/>
    </location>
</feature>
<name>A0A964XS41_9PROT</name>
<protein>
    <submittedName>
        <fullName evidence="2">Uncharacterized protein</fullName>
    </submittedName>
</protein>
<reference evidence="2" key="1">
    <citation type="submission" date="2018-10" db="EMBL/GenBank/DDBJ databases">
        <title>Iterative Subtractive Binning of Freshwater Chronoseries Metagenomes Recovers Nearly Complete Genomes from over Four Hundred Novel Species.</title>
        <authorList>
            <person name="Rodriguez-R L.M."/>
            <person name="Tsementzi D."/>
            <person name="Luo C."/>
            <person name="Konstantinidis K.T."/>
        </authorList>
    </citation>
    <scope>NUCLEOTIDE SEQUENCE</scope>
    <source>
        <strain evidence="2">WB7_6_001</strain>
    </source>
</reference>
<dbReference type="Pfam" id="PF16510">
    <property type="entry name" value="P22_portal"/>
    <property type="match status" value="1"/>
</dbReference>
<dbReference type="Proteomes" id="UP000713222">
    <property type="component" value="Unassembled WGS sequence"/>
</dbReference>
<dbReference type="AlphaFoldDB" id="A0A964XS41"/>
<evidence type="ECO:0000256" key="1">
    <source>
        <dbReference type="SAM" id="MobiDB-lite"/>
    </source>
</evidence>
<evidence type="ECO:0000313" key="3">
    <source>
        <dbReference type="Proteomes" id="UP000713222"/>
    </source>
</evidence>
<dbReference type="InterPro" id="IPR032427">
    <property type="entry name" value="P22_portal"/>
</dbReference>
<evidence type="ECO:0000313" key="2">
    <source>
        <dbReference type="EMBL" id="NBN88396.1"/>
    </source>
</evidence>
<feature type="region of interest" description="Disordered" evidence="1">
    <location>
        <begin position="1"/>
        <end position="25"/>
    </location>
</feature>
<gene>
    <name evidence="2" type="ORF">EBV32_04850</name>
</gene>
<comment type="caution">
    <text evidence="2">The sequence shown here is derived from an EMBL/GenBank/DDBJ whole genome shotgun (WGS) entry which is preliminary data.</text>
</comment>
<organism evidence="2 3">
    <name type="scientific">Candidatus Fonsibacter lacus</name>
    <dbReference type="NCBI Taxonomy" id="2576439"/>
    <lineage>
        <taxon>Bacteria</taxon>
        <taxon>Pseudomonadati</taxon>
        <taxon>Pseudomonadota</taxon>
        <taxon>Alphaproteobacteria</taxon>
        <taxon>Candidatus Pelagibacterales</taxon>
        <taxon>Candidatus Pelagibacterales incertae sedis</taxon>
        <taxon>Candidatus Fonsibacter</taxon>
    </lineage>
</organism>
<proteinExistence type="predicted"/>
<dbReference type="EMBL" id="RGET01000109">
    <property type="protein sequence ID" value="NBN88396.1"/>
    <property type="molecule type" value="Genomic_DNA"/>
</dbReference>